<dbReference type="EMBL" id="CP157679">
    <property type="protein sequence ID" value="XBP73178.1"/>
    <property type="molecule type" value="Genomic_DNA"/>
</dbReference>
<reference evidence="1" key="1">
    <citation type="submission" date="2024-05" db="EMBL/GenBank/DDBJ databases">
        <authorList>
            <person name="Bunk B."/>
            <person name="Swiderski J."/>
            <person name="Sproer C."/>
            <person name="Thiel V."/>
        </authorList>
    </citation>
    <scope>NUCLEOTIDE SEQUENCE</scope>
    <source>
        <strain evidence="1">DSM 17735</strain>
        <plasmid evidence="1">p4</plasmid>
    </source>
</reference>
<organism evidence="1">
    <name type="scientific">Polaromonas hydrogenivorans</name>
    <dbReference type="NCBI Taxonomy" id="335476"/>
    <lineage>
        <taxon>Bacteria</taxon>
        <taxon>Pseudomonadati</taxon>
        <taxon>Pseudomonadota</taxon>
        <taxon>Betaproteobacteria</taxon>
        <taxon>Burkholderiales</taxon>
        <taxon>Comamonadaceae</taxon>
        <taxon>Polaromonas</taxon>
    </lineage>
</organism>
<accession>A0AAU7M200</accession>
<protein>
    <submittedName>
        <fullName evidence="1">Uncharacterized protein</fullName>
    </submittedName>
</protein>
<keyword evidence="1" id="KW-0614">Plasmid</keyword>
<gene>
    <name evidence="1" type="ORF">ABLV49_25615</name>
</gene>
<dbReference type="AlphaFoldDB" id="A0AAU7M200"/>
<evidence type="ECO:0000313" key="1">
    <source>
        <dbReference type="EMBL" id="XBP73178.1"/>
    </source>
</evidence>
<geneLocation type="plasmid" evidence="1">
    <name>p4</name>
</geneLocation>
<proteinExistence type="predicted"/>
<sequence length="109" mass="12253">MRMTRLGGILAGMRYTITLEDFPEIPQDVRVKAEDQYRRALEKALGGPDDVLPAYRAWLGVSESGNDQLDKAEVVLATQWQKACDLARQAGFRTLGESAEAYFEFKPSR</sequence>
<dbReference type="RefSeq" id="WP_349283197.1">
    <property type="nucleotide sequence ID" value="NZ_CBCSCU010000064.1"/>
</dbReference>
<name>A0AAU7M200_9BURK</name>